<dbReference type="InterPro" id="IPR005839">
    <property type="entry name" value="Methylthiotransferase"/>
</dbReference>
<dbReference type="HAMAP" id="MF_01864">
    <property type="entry name" value="tRNA_metthiotr_MiaB"/>
    <property type="match status" value="1"/>
</dbReference>
<keyword evidence="7 14" id="KW-0479">Metal-binding</keyword>
<dbReference type="OrthoDB" id="9805215at2"/>
<evidence type="ECO:0000256" key="1">
    <source>
        <dbReference type="ARBA" id="ARBA00003234"/>
    </source>
</evidence>
<dbReference type="FunFam" id="3.80.30.20:FF:000001">
    <property type="entry name" value="tRNA-2-methylthio-N(6)-dimethylallyladenosine synthase 2"/>
    <property type="match status" value="1"/>
</dbReference>
<evidence type="ECO:0000256" key="14">
    <source>
        <dbReference type="HAMAP-Rule" id="MF_01864"/>
    </source>
</evidence>
<keyword evidence="4 14" id="KW-0808">Transferase</keyword>
<evidence type="ECO:0000256" key="9">
    <source>
        <dbReference type="ARBA" id="ARBA00023014"/>
    </source>
</evidence>
<accession>A0A0C1Y2G2</accession>
<sequence>MPKKVFIKTFGCQMNEYDSDKMADVLNAAEGVVKADTPEEADVILLNTCSVREKAQEKVFSDLGRLRELKLTKPDLVIGVGGCVASQEGEAIVKRAPYVDVVFGPQTLHRLPELISQRRSSGRAQVDISFPEIEKFDHLPPAKVEGATAFVSIMEGCSKYCSYCVVPYTRGEEVSRRFEDVLTEVAGLAEQGVKEITLLGQNVNAYRGAMADGEIADFALLIEYVAEIPGIERIRFVTSHPKEFTQRLIDTYAKVPKLVNHLYLPAQHGSDRILAAMKRGYTVLEYKSVIRRLREIRPDISVASDFIVGFPGETDADFDALMKLINDIGYDHSFSFIFSPRPGTPAANLTDDTPHEVKLKRLQHLQATIEANARKISESMVGGKQRILVEGPSKKDPTELQGRTENNRVVNFDGGPHAQRLIGQFIDVNIVHAYPNSLRGELVIKD</sequence>
<evidence type="ECO:0000256" key="6">
    <source>
        <dbReference type="ARBA" id="ARBA00022694"/>
    </source>
</evidence>
<organism evidence="18 19">
    <name type="scientific">Noviherbaspirillum autotrophicum</name>
    <dbReference type="NCBI Taxonomy" id="709839"/>
    <lineage>
        <taxon>Bacteria</taxon>
        <taxon>Pseudomonadati</taxon>
        <taxon>Pseudomonadota</taxon>
        <taxon>Betaproteobacteria</taxon>
        <taxon>Burkholderiales</taxon>
        <taxon>Oxalobacteraceae</taxon>
        <taxon>Noviherbaspirillum</taxon>
    </lineage>
</organism>
<dbReference type="InterPro" id="IPR007197">
    <property type="entry name" value="rSAM"/>
</dbReference>
<dbReference type="EMBL" id="JWJG01000028">
    <property type="protein sequence ID" value="KIF81268.1"/>
    <property type="molecule type" value="Genomic_DNA"/>
</dbReference>
<dbReference type="PROSITE" id="PS51918">
    <property type="entry name" value="RADICAL_SAM"/>
    <property type="match status" value="1"/>
</dbReference>
<dbReference type="EC" id="2.8.4.3" evidence="10 14"/>
<dbReference type="SFLD" id="SFLDF00273">
    <property type="entry name" value="(dimethylallyl)adenosine_tRNA"/>
    <property type="match status" value="1"/>
</dbReference>
<dbReference type="PROSITE" id="PS51449">
    <property type="entry name" value="MTTASE_N"/>
    <property type="match status" value="1"/>
</dbReference>
<dbReference type="InterPro" id="IPR006463">
    <property type="entry name" value="MiaB_methiolase"/>
</dbReference>
<name>A0A0C1Y2G2_9BURK</name>
<comment type="similarity">
    <text evidence="14">Belongs to the methylthiotransferase family. MiaB subfamily.</text>
</comment>
<dbReference type="InterPro" id="IPR013848">
    <property type="entry name" value="Methylthiotransferase_N"/>
</dbReference>
<feature type="binding site" evidence="14">
    <location>
        <position position="49"/>
    </location>
    <ligand>
        <name>[4Fe-4S] cluster</name>
        <dbReference type="ChEBI" id="CHEBI:49883"/>
        <label>1</label>
    </ligand>
</feature>
<evidence type="ECO:0000256" key="7">
    <source>
        <dbReference type="ARBA" id="ARBA00022723"/>
    </source>
</evidence>
<evidence type="ECO:0000256" key="4">
    <source>
        <dbReference type="ARBA" id="ARBA00022679"/>
    </source>
</evidence>
<dbReference type="Proteomes" id="UP000031572">
    <property type="component" value="Unassembled WGS sequence"/>
</dbReference>
<evidence type="ECO:0000256" key="10">
    <source>
        <dbReference type="ARBA" id="ARBA00033765"/>
    </source>
</evidence>
<dbReference type="Gene3D" id="3.80.30.20">
    <property type="entry name" value="tm_1862 like domain"/>
    <property type="match status" value="1"/>
</dbReference>
<gene>
    <name evidence="14" type="primary">miaB</name>
    <name evidence="18" type="ORF">TSA66_11235</name>
</gene>
<dbReference type="Gene3D" id="3.40.50.12160">
    <property type="entry name" value="Methylthiotransferase, N-terminal domain"/>
    <property type="match status" value="1"/>
</dbReference>
<dbReference type="AlphaFoldDB" id="A0A0C1Y2G2"/>
<keyword evidence="2 14" id="KW-0004">4Fe-4S</keyword>
<feature type="binding site" evidence="14">
    <location>
        <position position="12"/>
    </location>
    <ligand>
        <name>[4Fe-4S] cluster</name>
        <dbReference type="ChEBI" id="CHEBI:49883"/>
        <label>1</label>
    </ligand>
</feature>
<dbReference type="InterPro" id="IPR006638">
    <property type="entry name" value="Elp3/MiaA/NifB-like_rSAM"/>
</dbReference>
<comment type="catalytic activity">
    <reaction evidence="12">
        <text>2-thio-N(6)-dimethylallyladenosine(37) in tRNA + S-adenosyl-L-methionine = 2-methylsulfanyl-N(6)-dimethylallyladenosine(37) in tRNA + S-adenosyl-L-homocysteine + H(+)</text>
        <dbReference type="Rhea" id="RHEA:37063"/>
        <dbReference type="Rhea" id="RHEA-COMP:10376"/>
        <dbReference type="Rhea" id="RHEA-COMP:10377"/>
        <dbReference type="ChEBI" id="CHEBI:15378"/>
        <dbReference type="ChEBI" id="CHEBI:57856"/>
        <dbReference type="ChEBI" id="CHEBI:59789"/>
        <dbReference type="ChEBI" id="CHEBI:74416"/>
        <dbReference type="ChEBI" id="CHEBI:74417"/>
    </reaction>
    <physiologicalReaction direction="left-to-right" evidence="12">
        <dbReference type="Rhea" id="RHEA:37064"/>
    </physiologicalReaction>
</comment>
<evidence type="ECO:0000256" key="13">
    <source>
        <dbReference type="ARBA" id="ARBA00052587"/>
    </source>
</evidence>
<comment type="subcellular location">
    <subcellularLocation>
        <location evidence="14">Cytoplasm</location>
    </subcellularLocation>
</comment>
<dbReference type="SMART" id="SM00729">
    <property type="entry name" value="Elp3"/>
    <property type="match status" value="1"/>
</dbReference>
<dbReference type="SUPFAM" id="SSF102114">
    <property type="entry name" value="Radical SAM enzymes"/>
    <property type="match status" value="1"/>
</dbReference>
<dbReference type="NCBIfam" id="TIGR00089">
    <property type="entry name" value="MiaB/RimO family radical SAM methylthiotransferase"/>
    <property type="match status" value="1"/>
</dbReference>
<feature type="binding site" evidence="14">
    <location>
        <position position="161"/>
    </location>
    <ligand>
        <name>[4Fe-4S] cluster</name>
        <dbReference type="ChEBI" id="CHEBI:49883"/>
        <label>2</label>
        <note>4Fe-4S-S-AdoMet</note>
    </ligand>
</feature>
<keyword evidence="3 14" id="KW-0963">Cytoplasm</keyword>
<feature type="domain" description="Radical SAM core" evidence="17">
    <location>
        <begin position="143"/>
        <end position="375"/>
    </location>
</feature>
<dbReference type="GO" id="GO:0046872">
    <property type="term" value="F:metal ion binding"/>
    <property type="evidence" value="ECO:0007669"/>
    <property type="project" value="UniProtKB-KW"/>
</dbReference>
<dbReference type="SFLD" id="SFLDS00029">
    <property type="entry name" value="Radical_SAM"/>
    <property type="match status" value="1"/>
</dbReference>
<proteinExistence type="inferred from homology"/>
<dbReference type="Pfam" id="PF04055">
    <property type="entry name" value="Radical_SAM"/>
    <property type="match status" value="1"/>
</dbReference>
<comment type="cofactor">
    <cofactor evidence="14">
        <name>[4Fe-4S] cluster</name>
        <dbReference type="ChEBI" id="CHEBI:49883"/>
    </cofactor>
    <text evidence="14">Binds 2 [4Fe-4S] clusters. One cluster is coordinated with 3 cysteines and an exchangeable S-adenosyl-L-methionine.</text>
</comment>
<dbReference type="RefSeq" id="WP_040040092.1">
    <property type="nucleotide sequence ID" value="NZ_JWJG01000028.1"/>
</dbReference>
<evidence type="ECO:0000313" key="18">
    <source>
        <dbReference type="EMBL" id="KIF81268.1"/>
    </source>
</evidence>
<dbReference type="GO" id="GO:0005829">
    <property type="term" value="C:cytosol"/>
    <property type="evidence" value="ECO:0007669"/>
    <property type="project" value="TreeGrafter"/>
</dbReference>
<dbReference type="InterPro" id="IPR038135">
    <property type="entry name" value="Methylthiotransferase_N_sf"/>
</dbReference>
<dbReference type="FunFam" id="3.40.50.12160:FF:000001">
    <property type="entry name" value="tRNA-2-methylthio-N(6)-dimethylallyladenosine synthase"/>
    <property type="match status" value="1"/>
</dbReference>
<evidence type="ECO:0000256" key="2">
    <source>
        <dbReference type="ARBA" id="ARBA00022485"/>
    </source>
</evidence>
<evidence type="ECO:0000256" key="8">
    <source>
        <dbReference type="ARBA" id="ARBA00023004"/>
    </source>
</evidence>
<evidence type="ECO:0000313" key="19">
    <source>
        <dbReference type="Proteomes" id="UP000031572"/>
    </source>
</evidence>
<evidence type="ECO:0000259" key="16">
    <source>
        <dbReference type="PROSITE" id="PS51449"/>
    </source>
</evidence>
<evidence type="ECO:0000256" key="11">
    <source>
        <dbReference type="ARBA" id="ARBA00050926"/>
    </source>
</evidence>
<keyword evidence="19" id="KW-1185">Reference proteome</keyword>
<dbReference type="InterPro" id="IPR020612">
    <property type="entry name" value="Methylthiotransferase_CS"/>
</dbReference>
<evidence type="ECO:0000256" key="5">
    <source>
        <dbReference type="ARBA" id="ARBA00022691"/>
    </source>
</evidence>
<evidence type="ECO:0000256" key="3">
    <source>
        <dbReference type="ARBA" id="ARBA00022490"/>
    </source>
</evidence>
<feature type="binding site" evidence="14">
    <location>
        <position position="83"/>
    </location>
    <ligand>
        <name>[4Fe-4S] cluster</name>
        <dbReference type="ChEBI" id="CHEBI:49883"/>
        <label>1</label>
    </ligand>
</feature>
<keyword evidence="8 14" id="KW-0408">Iron</keyword>
<evidence type="ECO:0000256" key="12">
    <source>
        <dbReference type="ARBA" id="ARBA00052380"/>
    </source>
</evidence>
<dbReference type="NCBIfam" id="TIGR01574">
    <property type="entry name" value="miaB-methiolase"/>
    <property type="match status" value="1"/>
</dbReference>
<dbReference type="PROSITE" id="PS01278">
    <property type="entry name" value="MTTASE_RADICAL"/>
    <property type="match status" value="1"/>
</dbReference>
<evidence type="ECO:0000259" key="15">
    <source>
        <dbReference type="PROSITE" id="PS50926"/>
    </source>
</evidence>
<feature type="binding site" evidence="14">
    <location>
        <position position="164"/>
    </location>
    <ligand>
        <name>[4Fe-4S] cluster</name>
        <dbReference type="ChEBI" id="CHEBI:49883"/>
        <label>2</label>
        <note>4Fe-4S-S-AdoMet</note>
    </ligand>
</feature>
<dbReference type="InterPro" id="IPR023404">
    <property type="entry name" value="rSAM_horseshoe"/>
</dbReference>
<dbReference type="STRING" id="709839.TSA66_11235"/>
<dbReference type="InterPro" id="IPR002792">
    <property type="entry name" value="TRAM_dom"/>
</dbReference>
<feature type="domain" description="MTTase N-terminal" evidence="16">
    <location>
        <begin position="3"/>
        <end position="120"/>
    </location>
</feature>
<dbReference type="PROSITE" id="PS50926">
    <property type="entry name" value="TRAM"/>
    <property type="match status" value="1"/>
</dbReference>
<dbReference type="PANTHER" id="PTHR43020:SF2">
    <property type="entry name" value="MITOCHONDRIAL TRNA METHYLTHIOTRANSFERASE CDK5RAP1"/>
    <property type="match status" value="1"/>
</dbReference>
<dbReference type="InterPro" id="IPR058240">
    <property type="entry name" value="rSAM_sf"/>
</dbReference>
<comment type="caution">
    <text evidence="18">The sequence shown here is derived from an EMBL/GenBank/DDBJ whole genome shotgun (WGS) entry which is preliminary data.</text>
</comment>
<protein>
    <recommendedName>
        <fullName evidence="10 14">tRNA-2-methylthio-N(6)-dimethylallyladenosine synthase</fullName>
        <ecNumber evidence="10 14">2.8.4.3</ecNumber>
    </recommendedName>
    <alternativeName>
        <fullName evidence="14">(Dimethylallyl)adenosine tRNA methylthiotransferase MiaB</fullName>
    </alternativeName>
    <alternativeName>
        <fullName evidence="14">tRNA-i(6)A37 methylthiotransferase</fullName>
    </alternativeName>
</protein>
<dbReference type="CDD" id="cd01335">
    <property type="entry name" value="Radical_SAM"/>
    <property type="match status" value="1"/>
</dbReference>
<dbReference type="SFLD" id="SFLDG01061">
    <property type="entry name" value="methylthiotransferase"/>
    <property type="match status" value="1"/>
</dbReference>
<dbReference type="SFLD" id="SFLDG01082">
    <property type="entry name" value="B12-binding_domain_containing"/>
    <property type="match status" value="1"/>
</dbReference>
<keyword evidence="6 14" id="KW-0819">tRNA processing</keyword>
<feature type="binding site" evidence="14">
    <location>
        <position position="157"/>
    </location>
    <ligand>
        <name>[4Fe-4S] cluster</name>
        <dbReference type="ChEBI" id="CHEBI:49883"/>
        <label>2</label>
        <note>4Fe-4S-S-AdoMet</note>
    </ligand>
</feature>
<comment type="catalytic activity">
    <reaction evidence="11">
        <text>N(6)-dimethylallyladenosine(37) in tRNA + (sulfur carrier)-SH + AH2 + S-adenosyl-L-methionine = 2-thio-N(6)-dimethylallyladenosine(37) in tRNA + (sulfur carrier)-H + 5'-deoxyadenosine + L-methionine + A + H(+)</text>
        <dbReference type="Rhea" id="RHEA:36339"/>
        <dbReference type="Rhea" id="RHEA-COMP:10375"/>
        <dbReference type="Rhea" id="RHEA-COMP:10377"/>
        <dbReference type="Rhea" id="RHEA-COMP:14737"/>
        <dbReference type="Rhea" id="RHEA-COMP:14739"/>
        <dbReference type="ChEBI" id="CHEBI:13193"/>
        <dbReference type="ChEBI" id="CHEBI:15378"/>
        <dbReference type="ChEBI" id="CHEBI:17319"/>
        <dbReference type="ChEBI" id="CHEBI:17499"/>
        <dbReference type="ChEBI" id="CHEBI:29917"/>
        <dbReference type="ChEBI" id="CHEBI:57844"/>
        <dbReference type="ChEBI" id="CHEBI:59789"/>
        <dbReference type="ChEBI" id="CHEBI:64428"/>
        <dbReference type="ChEBI" id="CHEBI:74415"/>
        <dbReference type="ChEBI" id="CHEBI:74416"/>
    </reaction>
    <physiologicalReaction direction="left-to-right" evidence="11">
        <dbReference type="Rhea" id="RHEA:36340"/>
    </physiologicalReaction>
</comment>
<keyword evidence="9 14" id="KW-0411">Iron-sulfur</keyword>
<evidence type="ECO:0000259" key="17">
    <source>
        <dbReference type="PROSITE" id="PS51918"/>
    </source>
</evidence>
<comment type="catalytic activity">
    <reaction evidence="13">
        <text>N(6)-dimethylallyladenosine(37) in tRNA + (sulfur carrier)-SH + AH2 + 2 S-adenosyl-L-methionine = 2-methylsulfanyl-N(6)-dimethylallyladenosine(37) in tRNA + (sulfur carrier)-H + 5'-deoxyadenosine + L-methionine + A + S-adenosyl-L-homocysteine + 2 H(+)</text>
        <dbReference type="Rhea" id="RHEA:37067"/>
        <dbReference type="Rhea" id="RHEA-COMP:10375"/>
        <dbReference type="Rhea" id="RHEA-COMP:10376"/>
        <dbReference type="Rhea" id="RHEA-COMP:14737"/>
        <dbReference type="Rhea" id="RHEA-COMP:14739"/>
        <dbReference type="ChEBI" id="CHEBI:13193"/>
        <dbReference type="ChEBI" id="CHEBI:15378"/>
        <dbReference type="ChEBI" id="CHEBI:17319"/>
        <dbReference type="ChEBI" id="CHEBI:17499"/>
        <dbReference type="ChEBI" id="CHEBI:29917"/>
        <dbReference type="ChEBI" id="CHEBI:57844"/>
        <dbReference type="ChEBI" id="CHEBI:57856"/>
        <dbReference type="ChEBI" id="CHEBI:59789"/>
        <dbReference type="ChEBI" id="CHEBI:64428"/>
        <dbReference type="ChEBI" id="CHEBI:74415"/>
        <dbReference type="ChEBI" id="CHEBI:74417"/>
        <dbReference type="EC" id="2.8.4.3"/>
    </reaction>
    <physiologicalReaction direction="left-to-right" evidence="13">
        <dbReference type="Rhea" id="RHEA:37068"/>
    </physiologicalReaction>
</comment>
<dbReference type="GO" id="GO:0035597">
    <property type="term" value="F:tRNA-2-methylthio-N(6)-dimethylallyladenosine(37) synthase activity"/>
    <property type="evidence" value="ECO:0007669"/>
    <property type="project" value="UniProtKB-EC"/>
</dbReference>
<dbReference type="Pfam" id="PF00919">
    <property type="entry name" value="UPF0004"/>
    <property type="match status" value="1"/>
</dbReference>
<keyword evidence="5 14" id="KW-0949">S-adenosyl-L-methionine</keyword>
<dbReference type="PANTHER" id="PTHR43020">
    <property type="entry name" value="CDK5 REGULATORY SUBUNIT-ASSOCIATED PROTEIN 1"/>
    <property type="match status" value="1"/>
</dbReference>
<dbReference type="Pfam" id="PF01938">
    <property type="entry name" value="TRAM"/>
    <property type="match status" value="1"/>
</dbReference>
<comment type="subunit">
    <text evidence="14">Monomer.</text>
</comment>
<feature type="domain" description="TRAM" evidence="15">
    <location>
        <begin position="378"/>
        <end position="444"/>
    </location>
</feature>
<comment type="function">
    <text evidence="1 14">Catalyzes the methylthiolation of N6-(dimethylallyl)adenosine (i(6)A), leading to the formation of 2-methylthio-N6-(dimethylallyl)adenosine (ms(2)i(6)A) at position 37 in tRNAs that read codons beginning with uridine.</text>
</comment>
<reference evidence="18 19" key="1">
    <citation type="submission" date="2014-12" db="EMBL/GenBank/DDBJ databases">
        <title>Denitrispirillum autotrophicum gen. nov., sp. nov., Denitrifying, Facultatively Autotrophic Bacteria Isolated from Rice Paddy Soil.</title>
        <authorList>
            <person name="Ishii S."/>
            <person name="Ashida N."/>
            <person name="Ohno H."/>
            <person name="Otsuka S."/>
            <person name="Yokota A."/>
            <person name="Senoo K."/>
        </authorList>
    </citation>
    <scope>NUCLEOTIDE SEQUENCE [LARGE SCALE GENOMIC DNA]</scope>
    <source>
        <strain evidence="18 19">TSA66</strain>
    </source>
</reference>
<dbReference type="GO" id="GO:0051539">
    <property type="term" value="F:4 iron, 4 sulfur cluster binding"/>
    <property type="evidence" value="ECO:0007669"/>
    <property type="project" value="UniProtKB-UniRule"/>
</dbReference>